<organism evidence="3 4">
    <name type="scientific">Anaerotalea alkaliphila</name>
    <dbReference type="NCBI Taxonomy" id="2662126"/>
    <lineage>
        <taxon>Bacteria</taxon>
        <taxon>Bacillati</taxon>
        <taxon>Bacillota</taxon>
        <taxon>Clostridia</taxon>
        <taxon>Eubacteriales</taxon>
        <taxon>Anaerotalea</taxon>
    </lineage>
</organism>
<comment type="caution">
    <text evidence="3">The sequence shown here is derived from an EMBL/GenBank/DDBJ whole genome shotgun (WGS) entry which is preliminary data.</text>
</comment>
<evidence type="ECO:0000313" key="4">
    <source>
        <dbReference type="Proteomes" id="UP000461585"/>
    </source>
</evidence>
<dbReference type="Pfam" id="PF00582">
    <property type="entry name" value="Usp"/>
    <property type="match status" value="1"/>
</dbReference>
<dbReference type="PANTHER" id="PTHR46268:SF6">
    <property type="entry name" value="UNIVERSAL STRESS PROTEIN UP12"/>
    <property type="match status" value="1"/>
</dbReference>
<dbReference type="SUPFAM" id="SSF52402">
    <property type="entry name" value="Adenine nucleotide alpha hydrolases-like"/>
    <property type="match status" value="1"/>
</dbReference>
<dbReference type="PRINTS" id="PR01438">
    <property type="entry name" value="UNVRSLSTRESS"/>
</dbReference>
<protein>
    <submittedName>
        <fullName evidence="3">Universal stress protein</fullName>
    </submittedName>
</protein>
<evidence type="ECO:0000313" key="3">
    <source>
        <dbReference type="EMBL" id="NDL66855.1"/>
    </source>
</evidence>
<accession>A0A7X5HUH0</accession>
<dbReference type="Gene3D" id="3.40.50.620">
    <property type="entry name" value="HUPs"/>
    <property type="match status" value="1"/>
</dbReference>
<keyword evidence="4" id="KW-1185">Reference proteome</keyword>
<dbReference type="Proteomes" id="UP000461585">
    <property type="component" value="Unassembled WGS sequence"/>
</dbReference>
<dbReference type="CDD" id="cd00293">
    <property type="entry name" value="USP-like"/>
    <property type="match status" value="1"/>
</dbReference>
<reference evidence="3 4" key="1">
    <citation type="submission" date="2020-01" db="EMBL/GenBank/DDBJ databases">
        <title>Anaeroalcalibacter tamaniensis gen. nov., sp. nov., moderately halophilic strictly anaerobic fermenter bacterium from mud volcano of Taman peninsula.</title>
        <authorList>
            <person name="Frolova A."/>
            <person name="Merkel A.Y."/>
            <person name="Slobodkin A.I."/>
        </authorList>
    </citation>
    <scope>NUCLEOTIDE SEQUENCE [LARGE SCALE GENOMIC DNA]</scope>
    <source>
        <strain evidence="3 4">F-3ap</strain>
    </source>
</reference>
<feature type="domain" description="UspA" evidence="2">
    <location>
        <begin position="1"/>
        <end position="142"/>
    </location>
</feature>
<dbReference type="PANTHER" id="PTHR46268">
    <property type="entry name" value="STRESS RESPONSE PROTEIN NHAX"/>
    <property type="match status" value="1"/>
</dbReference>
<dbReference type="InterPro" id="IPR006016">
    <property type="entry name" value="UspA"/>
</dbReference>
<comment type="similarity">
    <text evidence="1">Belongs to the universal stress protein A family.</text>
</comment>
<evidence type="ECO:0000256" key="1">
    <source>
        <dbReference type="ARBA" id="ARBA00008791"/>
    </source>
</evidence>
<dbReference type="RefSeq" id="WP_162369579.1">
    <property type="nucleotide sequence ID" value="NZ_JAAEEH010000006.1"/>
</dbReference>
<dbReference type="EMBL" id="JAAEEH010000006">
    <property type="protein sequence ID" value="NDL66855.1"/>
    <property type="molecule type" value="Genomic_DNA"/>
</dbReference>
<gene>
    <name evidence="3" type="ORF">GXN74_03725</name>
</gene>
<dbReference type="InterPro" id="IPR014729">
    <property type="entry name" value="Rossmann-like_a/b/a_fold"/>
</dbReference>
<name>A0A7X5HUH0_9FIRM</name>
<proteinExistence type="inferred from homology"/>
<dbReference type="InterPro" id="IPR006015">
    <property type="entry name" value="Universal_stress_UspA"/>
</dbReference>
<dbReference type="AlphaFoldDB" id="A0A7X5HUH0"/>
<sequence length="142" mass="15872">MKKIIVPIDGSKHANLAIEKAKEFAQSFDCKIVLLNSYDVHNLYMDLQVANRIKSIDLDKPQEDSKALLETAKQSLKDFGERVEMVSVEGDPANEIIKYVEGSDADMVIMGSHGLKGVQRFLIGSVTNKVLHHIEKPILIVR</sequence>
<evidence type="ECO:0000259" key="2">
    <source>
        <dbReference type="Pfam" id="PF00582"/>
    </source>
</evidence>